<evidence type="ECO:0000313" key="6">
    <source>
        <dbReference type="Proteomes" id="UP001335729"/>
    </source>
</evidence>
<organism evidence="5 6">
    <name type="scientific">Gordonia prachuapensis</name>
    <dbReference type="NCBI Taxonomy" id="3115651"/>
    <lineage>
        <taxon>Bacteria</taxon>
        <taxon>Bacillati</taxon>
        <taxon>Actinomycetota</taxon>
        <taxon>Actinomycetes</taxon>
        <taxon>Mycobacteriales</taxon>
        <taxon>Gordoniaceae</taxon>
        <taxon>Gordonia</taxon>
    </lineage>
</organism>
<keyword evidence="6" id="KW-1185">Reference proteome</keyword>
<comment type="similarity">
    <text evidence="1 2">Belongs to the anti-sigma-factor antagonist family.</text>
</comment>
<proteinExistence type="inferred from homology"/>
<evidence type="ECO:0000256" key="2">
    <source>
        <dbReference type="RuleBase" id="RU003749"/>
    </source>
</evidence>
<dbReference type="Pfam" id="PF01740">
    <property type="entry name" value="STAS"/>
    <property type="match status" value="1"/>
</dbReference>
<name>A0ABU7MZK2_9ACTN</name>
<reference evidence="5 6" key="1">
    <citation type="submission" date="2024-01" db="EMBL/GenBank/DDBJ databases">
        <title>Draft genome sequence of Gordonia sp. PKS22-38.</title>
        <authorList>
            <person name="Suphannarot A."/>
            <person name="Mingma R."/>
        </authorList>
    </citation>
    <scope>NUCLEOTIDE SEQUENCE [LARGE SCALE GENOMIC DNA]</scope>
    <source>
        <strain evidence="5 6">PKS22-38</strain>
    </source>
</reference>
<accession>A0ABU7MZK2</accession>
<comment type="caution">
    <text evidence="5">The sequence shown here is derived from an EMBL/GenBank/DDBJ whole genome shotgun (WGS) entry which is preliminary data.</text>
</comment>
<dbReference type="NCBIfam" id="TIGR00377">
    <property type="entry name" value="ant_ant_sig"/>
    <property type="match status" value="1"/>
</dbReference>
<feature type="compositionally biased region" description="Polar residues" evidence="3">
    <location>
        <begin position="1"/>
        <end position="15"/>
    </location>
</feature>
<dbReference type="RefSeq" id="WP_330507143.1">
    <property type="nucleotide sequence ID" value="NZ_JAZDUE010000024.1"/>
</dbReference>
<dbReference type="InterPro" id="IPR036513">
    <property type="entry name" value="STAS_dom_sf"/>
</dbReference>
<dbReference type="Gene3D" id="3.30.750.24">
    <property type="entry name" value="STAS domain"/>
    <property type="match status" value="1"/>
</dbReference>
<feature type="region of interest" description="Disordered" evidence="3">
    <location>
        <begin position="1"/>
        <end position="23"/>
    </location>
</feature>
<dbReference type="PANTHER" id="PTHR33495:SF2">
    <property type="entry name" value="ANTI-SIGMA FACTOR ANTAGONIST TM_1081-RELATED"/>
    <property type="match status" value="1"/>
</dbReference>
<evidence type="ECO:0000256" key="1">
    <source>
        <dbReference type="ARBA" id="ARBA00009013"/>
    </source>
</evidence>
<gene>
    <name evidence="5" type="ORF">V1Y59_21820</name>
</gene>
<protein>
    <recommendedName>
        <fullName evidence="2">Anti-sigma factor antagonist</fullName>
    </recommendedName>
</protein>
<evidence type="ECO:0000256" key="3">
    <source>
        <dbReference type="SAM" id="MobiDB-lite"/>
    </source>
</evidence>
<sequence length="138" mass="14540">MNLTTQTTFQPSHNETTGRSKVSDNSLTATKSFCVQRFSGEIDMQTAPDFAAALDRVLTQSPECVVLDLSGVGFVGASGLSILARFASDAAAQHMPVAVVCRRSVARPIEACQLDEMVSLHTSVDEAGSALAGHRLAS</sequence>
<dbReference type="PROSITE" id="PS50801">
    <property type="entry name" value="STAS"/>
    <property type="match status" value="1"/>
</dbReference>
<evidence type="ECO:0000313" key="5">
    <source>
        <dbReference type="EMBL" id="MEE4025738.1"/>
    </source>
</evidence>
<dbReference type="PANTHER" id="PTHR33495">
    <property type="entry name" value="ANTI-SIGMA FACTOR ANTAGONIST TM_1081-RELATED-RELATED"/>
    <property type="match status" value="1"/>
</dbReference>
<dbReference type="InterPro" id="IPR002645">
    <property type="entry name" value="STAS_dom"/>
</dbReference>
<dbReference type="CDD" id="cd07043">
    <property type="entry name" value="STAS_anti-anti-sigma_factors"/>
    <property type="match status" value="1"/>
</dbReference>
<evidence type="ECO:0000259" key="4">
    <source>
        <dbReference type="PROSITE" id="PS50801"/>
    </source>
</evidence>
<feature type="domain" description="STAS" evidence="4">
    <location>
        <begin position="23"/>
        <end position="131"/>
    </location>
</feature>
<dbReference type="SUPFAM" id="SSF52091">
    <property type="entry name" value="SpoIIaa-like"/>
    <property type="match status" value="1"/>
</dbReference>
<dbReference type="Proteomes" id="UP001335729">
    <property type="component" value="Unassembled WGS sequence"/>
</dbReference>
<dbReference type="InterPro" id="IPR003658">
    <property type="entry name" value="Anti-sigma_ant"/>
</dbReference>
<dbReference type="EMBL" id="JAZDUE010000024">
    <property type="protein sequence ID" value="MEE4025738.1"/>
    <property type="molecule type" value="Genomic_DNA"/>
</dbReference>